<organism evidence="1 2">
    <name type="scientific">Plebeiibacterium sediminum</name>
    <dbReference type="NCBI Taxonomy" id="2992112"/>
    <lineage>
        <taxon>Bacteria</taxon>
        <taxon>Pseudomonadati</taxon>
        <taxon>Bacteroidota</taxon>
        <taxon>Bacteroidia</taxon>
        <taxon>Marinilabiliales</taxon>
        <taxon>Marinilabiliaceae</taxon>
        <taxon>Plebeiibacterium</taxon>
    </lineage>
</organism>
<proteinExistence type="predicted"/>
<evidence type="ECO:0000313" key="1">
    <source>
        <dbReference type="EMBL" id="MCW3786000.1"/>
    </source>
</evidence>
<dbReference type="EMBL" id="JAPDPJ010000009">
    <property type="protein sequence ID" value="MCW3786000.1"/>
    <property type="molecule type" value="Genomic_DNA"/>
</dbReference>
<comment type="caution">
    <text evidence="1">The sequence shown here is derived from an EMBL/GenBank/DDBJ whole genome shotgun (WGS) entry which is preliminary data.</text>
</comment>
<dbReference type="Pfam" id="PF19614">
    <property type="entry name" value="DUF6119"/>
    <property type="match status" value="1"/>
</dbReference>
<sequence>MIPDRAKFNLKIFQIDKTYYEFKDKSSQEIIDIIKDNHEKMLLHKYDSLALAQPQITHEIDNKYEFWSYCYNQPKEKYYWKLFLPESLTENQNFEVIEFSFVLFINYKSSIYCVISGSGMSVIKKYIHPNFGIDVYQRIAKPQEDVIIDLETRGIANNISHKKQIFNFNQTIAETLEYSEIPNKIKLRIRKDLKENEFKKFDSEDLTLLEVGSYFCLRKKLDFDELKELINDIHEIRLNNKPVQLTLFLKINDTELVSKLDESLKEIIVDDILLHDRPDKWIANQSDIIEVVHPSKLERFYECDSFNIRAKFSRGKHDIEVKDRSKLYEECTRHIYNSLEKVTDRFDAKGKLYTLNISGQINTSEVTYANFFSHITAEIDYLYKKYFKIDGRWYLLEDHFLELMNNDAIEYYTKYKLEEDILLAWPNDKDEDFYNKSHKSFDSHFVLDKVINDNIELCDLLVLKDDKVFFIHVKNGFNTKMRDLYIQVILSAKRLSNDLKNNDGSNYFKKTLQKYNRENPRKRINHKDLIERLRKDPAQINFVMAFNNHHYKGKPILERIEKCKSNIAKYSLVQVVKEMQQYSFGIKLFDISEK</sequence>
<protein>
    <recommendedName>
        <fullName evidence="3">Sporadically distributed protein, TIGR04141 family</fullName>
    </recommendedName>
</protein>
<accession>A0AAE3SE46</accession>
<dbReference type="RefSeq" id="WP_301189572.1">
    <property type="nucleotide sequence ID" value="NZ_JAPDPJ010000009.1"/>
</dbReference>
<gene>
    <name evidence="1" type="ORF">OM075_05945</name>
</gene>
<dbReference type="Proteomes" id="UP001209229">
    <property type="component" value="Unassembled WGS sequence"/>
</dbReference>
<name>A0AAE3SE46_9BACT</name>
<keyword evidence="2" id="KW-1185">Reference proteome</keyword>
<dbReference type="AlphaFoldDB" id="A0AAE3SE46"/>
<evidence type="ECO:0000313" key="2">
    <source>
        <dbReference type="Proteomes" id="UP001209229"/>
    </source>
</evidence>
<dbReference type="InterPro" id="IPR026487">
    <property type="entry name" value="CHP04141"/>
</dbReference>
<evidence type="ECO:0008006" key="3">
    <source>
        <dbReference type="Google" id="ProtNLM"/>
    </source>
</evidence>
<reference evidence="1" key="1">
    <citation type="submission" date="2022-10" db="EMBL/GenBank/DDBJ databases">
        <authorList>
            <person name="Yu W.X."/>
        </authorList>
    </citation>
    <scope>NUCLEOTIDE SEQUENCE</scope>
    <source>
        <strain evidence="1">AAT</strain>
    </source>
</reference>